<dbReference type="PANTHER" id="PTHR23317:SF81">
    <property type="entry name" value="DEDICATOR OF CYTOKINESIS PROTEIN 11"/>
    <property type="match status" value="1"/>
</dbReference>
<proteinExistence type="inferred from homology"/>
<reference evidence="4" key="1">
    <citation type="submission" date="2020-10" db="EMBL/GenBank/DDBJ databases">
        <title>Chromosome-scale genome assembly of the Allis shad, Alosa alosa.</title>
        <authorList>
            <person name="Margot Z."/>
            <person name="Christophe K."/>
            <person name="Cabau C."/>
            <person name="Louis A."/>
            <person name="Berthelot C."/>
            <person name="Parey E."/>
            <person name="Roest Crollius H."/>
            <person name="Montfort J."/>
            <person name="Robinson-Rechavi M."/>
            <person name="Bucao C."/>
            <person name="Bouchez O."/>
            <person name="Gislard M."/>
            <person name="Lluch J."/>
            <person name="Milhes M."/>
            <person name="Lampietro C."/>
            <person name="Lopez Roques C."/>
            <person name="Donnadieu C."/>
            <person name="Braasch I."/>
            <person name="Desvignes T."/>
            <person name="Postlethwait J."/>
            <person name="Bobe J."/>
            <person name="Guiguen Y."/>
        </authorList>
    </citation>
    <scope>NUCLEOTIDE SEQUENCE</scope>
    <source>
        <strain evidence="4">M-15738</strain>
        <tissue evidence="4">Blood</tissue>
    </source>
</reference>
<dbReference type="InterPro" id="IPR027357">
    <property type="entry name" value="DOCKER_dom"/>
</dbReference>
<dbReference type="Proteomes" id="UP000823561">
    <property type="component" value="Chromosome 24"/>
</dbReference>
<name>A0AAV6FHS1_9TELE</name>
<evidence type="ECO:0000259" key="3">
    <source>
        <dbReference type="PROSITE" id="PS51651"/>
    </source>
</evidence>
<protein>
    <recommendedName>
        <fullName evidence="3">DOCKER domain-containing protein</fullName>
    </recommendedName>
</protein>
<evidence type="ECO:0000256" key="1">
    <source>
        <dbReference type="ARBA" id="ARBA00022658"/>
    </source>
</evidence>
<keyword evidence="5" id="KW-1185">Reference proteome</keyword>
<dbReference type="PROSITE" id="PS51651">
    <property type="entry name" value="DOCKER"/>
    <property type="match status" value="1"/>
</dbReference>
<dbReference type="GO" id="GO:0005085">
    <property type="term" value="F:guanyl-nucleotide exchange factor activity"/>
    <property type="evidence" value="ECO:0007669"/>
    <property type="project" value="UniProtKB-KW"/>
</dbReference>
<dbReference type="InterPro" id="IPR043161">
    <property type="entry name" value="DOCK_C_lobe_A"/>
</dbReference>
<comment type="similarity">
    <text evidence="2">Belongs to the DOCK family.</text>
</comment>
<dbReference type="AlphaFoldDB" id="A0AAV6FHS1"/>
<sequence>MCYVHVAALVAEYLHRKKLFSCGLSAFKKVTLNIDEEAAMKEDSGMQDVYYTEEVLVEHLEVCVEGLWKAERYELITHIAKLIIPVYEKHHEFEKLRRLYDTLQRAYSKVLEVMHSGRRLLGTFFRVAFYGQTDARTSAFYLVVVELTGHLRLQTLPFIIIHAGLASENFLSS</sequence>
<evidence type="ECO:0000256" key="2">
    <source>
        <dbReference type="PROSITE-ProRule" id="PRU00984"/>
    </source>
</evidence>
<organism evidence="4 5">
    <name type="scientific">Alosa alosa</name>
    <name type="common">allis shad</name>
    <dbReference type="NCBI Taxonomy" id="278164"/>
    <lineage>
        <taxon>Eukaryota</taxon>
        <taxon>Metazoa</taxon>
        <taxon>Chordata</taxon>
        <taxon>Craniata</taxon>
        <taxon>Vertebrata</taxon>
        <taxon>Euteleostomi</taxon>
        <taxon>Actinopterygii</taxon>
        <taxon>Neopterygii</taxon>
        <taxon>Teleostei</taxon>
        <taxon>Clupei</taxon>
        <taxon>Clupeiformes</taxon>
        <taxon>Clupeoidei</taxon>
        <taxon>Clupeidae</taxon>
        <taxon>Alosa</taxon>
    </lineage>
</organism>
<dbReference type="InterPro" id="IPR026791">
    <property type="entry name" value="DOCK"/>
</dbReference>
<dbReference type="GO" id="GO:0051491">
    <property type="term" value="P:positive regulation of filopodium assembly"/>
    <property type="evidence" value="ECO:0007669"/>
    <property type="project" value="TreeGrafter"/>
</dbReference>
<evidence type="ECO:0000313" key="5">
    <source>
        <dbReference type="Proteomes" id="UP000823561"/>
    </source>
</evidence>
<dbReference type="EMBL" id="JADWDJ010000024">
    <property type="protein sequence ID" value="KAG5261391.1"/>
    <property type="molecule type" value="Genomic_DNA"/>
</dbReference>
<gene>
    <name evidence="4" type="ORF">AALO_G00303980</name>
</gene>
<feature type="domain" description="DOCKER" evidence="3">
    <location>
        <begin position="1"/>
        <end position="173"/>
    </location>
</feature>
<comment type="caution">
    <text evidence="4">The sequence shown here is derived from an EMBL/GenBank/DDBJ whole genome shotgun (WGS) entry which is preliminary data.</text>
</comment>
<dbReference type="InterPro" id="IPR046769">
    <property type="entry name" value="DOCKER_Lobe_A"/>
</dbReference>
<evidence type="ECO:0000313" key="4">
    <source>
        <dbReference type="EMBL" id="KAG5261391.1"/>
    </source>
</evidence>
<dbReference type="Pfam" id="PF06920">
    <property type="entry name" value="DHR-2_Lobe_A"/>
    <property type="match status" value="1"/>
</dbReference>
<accession>A0AAV6FHS1</accession>
<dbReference type="PANTHER" id="PTHR23317">
    <property type="entry name" value="DEDICATOR OF CYTOKINESIS DOCK"/>
    <property type="match status" value="1"/>
</dbReference>
<keyword evidence="1" id="KW-0344">Guanine-nucleotide releasing factor</keyword>
<dbReference type="GO" id="GO:0007264">
    <property type="term" value="P:small GTPase-mediated signal transduction"/>
    <property type="evidence" value="ECO:0007669"/>
    <property type="project" value="InterPro"/>
</dbReference>
<dbReference type="Gene3D" id="1.25.40.410">
    <property type="match status" value="1"/>
</dbReference>